<name>A0A6G1CWX3_9ORYZ</name>
<keyword evidence="3" id="KW-1185">Reference proteome</keyword>
<accession>A0A6G1CWX3</accession>
<reference evidence="2 3" key="1">
    <citation type="submission" date="2019-11" db="EMBL/GenBank/DDBJ databases">
        <title>Whole genome sequence of Oryza granulata.</title>
        <authorList>
            <person name="Li W."/>
        </authorList>
    </citation>
    <scope>NUCLEOTIDE SEQUENCE [LARGE SCALE GENOMIC DNA]</scope>
    <source>
        <strain evidence="3">cv. Menghai</strain>
        <tissue evidence="2">Leaf</tissue>
    </source>
</reference>
<evidence type="ECO:0000313" key="2">
    <source>
        <dbReference type="EMBL" id="KAF0905095.1"/>
    </source>
</evidence>
<protein>
    <submittedName>
        <fullName evidence="2">Uncharacterized protein</fullName>
    </submittedName>
</protein>
<sequence>MERQRVPGDPDEVVWTVQVEASSKDLAEKPRPGGSRGDLRSGEEAEANGAGSSYSFPLLINTQKELEYWREEKVMKPD</sequence>
<organism evidence="2 3">
    <name type="scientific">Oryza meyeriana var. granulata</name>
    <dbReference type="NCBI Taxonomy" id="110450"/>
    <lineage>
        <taxon>Eukaryota</taxon>
        <taxon>Viridiplantae</taxon>
        <taxon>Streptophyta</taxon>
        <taxon>Embryophyta</taxon>
        <taxon>Tracheophyta</taxon>
        <taxon>Spermatophyta</taxon>
        <taxon>Magnoliopsida</taxon>
        <taxon>Liliopsida</taxon>
        <taxon>Poales</taxon>
        <taxon>Poaceae</taxon>
        <taxon>BOP clade</taxon>
        <taxon>Oryzoideae</taxon>
        <taxon>Oryzeae</taxon>
        <taxon>Oryzinae</taxon>
        <taxon>Oryza</taxon>
        <taxon>Oryza meyeriana</taxon>
    </lineage>
</organism>
<comment type="caution">
    <text evidence="2">The sequence shown here is derived from an EMBL/GenBank/DDBJ whole genome shotgun (WGS) entry which is preliminary data.</text>
</comment>
<dbReference type="EMBL" id="SPHZ02000007">
    <property type="protein sequence ID" value="KAF0905095.1"/>
    <property type="molecule type" value="Genomic_DNA"/>
</dbReference>
<feature type="region of interest" description="Disordered" evidence="1">
    <location>
        <begin position="20"/>
        <end position="55"/>
    </location>
</feature>
<dbReference type="Proteomes" id="UP000479710">
    <property type="component" value="Unassembled WGS sequence"/>
</dbReference>
<proteinExistence type="predicted"/>
<evidence type="ECO:0000256" key="1">
    <source>
        <dbReference type="SAM" id="MobiDB-lite"/>
    </source>
</evidence>
<evidence type="ECO:0000313" key="3">
    <source>
        <dbReference type="Proteomes" id="UP000479710"/>
    </source>
</evidence>
<feature type="compositionally biased region" description="Basic and acidic residues" evidence="1">
    <location>
        <begin position="22"/>
        <end position="43"/>
    </location>
</feature>
<gene>
    <name evidence="2" type="ORF">E2562_000898</name>
</gene>
<dbReference type="AlphaFoldDB" id="A0A6G1CWX3"/>